<name>A0A9W6P8N5_9ACTN</name>
<comment type="caution">
    <text evidence="2">The sequence shown here is derived from an EMBL/GenBank/DDBJ whole genome shotgun (WGS) entry which is preliminary data.</text>
</comment>
<gene>
    <name evidence="2" type="ORF">Nans01_33640</name>
</gene>
<dbReference type="Proteomes" id="UP001165092">
    <property type="component" value="Unassembled WGS sequence"/>
</dbReference>
<dbReference type="AlphaFoldDB" id="A0A9W6P8N5"/>
<feature type="region of interest" description="Disordered" evidence="1">
    <location>
        <begin position="19"/>
        <end position="42"/>
    </location>
</feature>
<protein>
    <submittedName>
        <fullName evidence="2">Uncharacterized protein</fullName>
    </submittedName>
</protein>
<feature type="region of interest" description="Disordered" evidence="1">
    <location>
        <begin position="62"/>
        <end position="83"/>
    </location>
</feature>
<sequence length="114" mass="12132">MVGDAARLNSRFDSSLSWRRRFPAPSPGFRQPRVHLGPVRPFRDDGDGLVRLMSDQDRATLFETSGPLPQSGGNAPVFGRSGAPFHPHGFAGCGKGPIEVGKAFSERGGGDAGR</sequence>
<proteinExistence type="predicted"/>
<organism evidence="2 3">
    <name type="scientific">Nocardiopsis ansamitocini</name>
    <dbReference type="NCBI Taxonomy" id="1670832"/>
    <lineage>
        <taxon>Bacteria</taxon>
        <taxon>Bacillati</taxon>
        <taxon>Actinomycetota</taxon>
        <taxon>Actinomycetes</taxon>
        <taxon>Streptosporangiales</taxon>
        <taxon>Nocardiopsidaceae</taxon>
        <taxon>Nocardiopsis</taxon>
    </lineage>
</organism>
<reference evidence="2" key="1">
    <citation type="submission" date="2023-02" db="EMBL/GenBank/DDBJ databases">
        <title>Nocardiopsis ansamitocini NBRC 112285.</title>
        <authorList>
            <person name="Ichikawa N."/>
            <person name="Sato H."/>
            <person name="Tonouchi N."/>
        </authorList>
    </citation>
    <scope>NUCLEOTIDE SEQUENCE</scope>
    <source>
        <strain evidence="2">NBRC 112285</strain>
    </source>
</reference>
<dbReference type="EMBL" id="BSQG01000005">
    <property type="protein sequence ID" value="GLU49013.1"/>
    <property type="molecule type" value="Genomic_DNA"/>
</dbReference>
<evidence type="ECO:0000313" key="2">
    <source>
        <dbReference type="EMBL" id="GLU49013.1"/>
    </source>
</evidence>
<keyword evidence="3" id="KW-1185">Reference proteome</keyword>
<evidence type="ECO:0000256" key="1">
    <source>
        <dbReference type="SAM" id="MobiDB-lite"/>
    </source>
</evidence>
<accession>A0A9W6P8N5</accession>
<evidence type="ECO:0000313" key="3">
    <source>
        <dbReference type="Proteomes" id="UP001165092"/>
    </source>
</evidence>